<dbReference type="GO" id="GO:0005525">
    <property type="term" value="F:GTP binding"/>
    <property type="evidence" value="ECO:0007669"/>
    <property type="project" value="UniProtKB-KW"/>
</dbReference>
<name>A0AAW0YYW9_9TREE</name>
<evidence type="ECO:0000256" key="6">
    <source>
        <dbReference type="ARBA" id="ARBA00022801"/>
    </source>
</evidence>
<dbReference type="Pfam" id="PF00925">
    <property type="entry name" value="GTP_cyclohydro2"/>
    <property type="match status" value="2"/>
</dbReference>
<proteinExistence type="inferred from homology"/>
<feature type="compositionally biased region" description="Low complexity" evidence="9">
    <location>
        <begin position="16"/>
        <end position="35"/>
    </location>
</feature>
<accession>A0AAW0YYW9</accession>
<dbReference type="GeneID" id="92179529"/>
<dbReference type="InterPro" id="IPR036144">
    <property type="entry name" value="RibA-like_sf"/>
</dbReference>
<dbReference type="KEGG" id="kne:92179529"/>
<feature type="region of interest" description="Disordered" evidence="9">
    <location>
        <begin position="284"/>
        <end position="303"/>
    </location>
</feature>
<dbReference type="InterPro" id="IPR000926">
    <property type="entry name" value="RibA"/>
</dbReference>
<keyword evidence="7" id="KW-0342">GTP-binding</keyword>
<dbReference type="Gene3D" id="3.40.50.10990">
    <property type="entry name" value="GTP cyclohydrolase II"/>
    <property type="match status" value="1"/>
</dbReference>
<dbReference type="PANTHER" id="PTHR21327">
    <property type="entry name" value="GTP CYCLOHYDROLASE II-RELATED"/>
    <property type="match status" value="1"/>
</dbReference>
<evidence type="ECO:0000256" key="2">
    <source>
        <dbReference type="ARBA" id="ARBA00008131"/>
    </source>
</evidence>
<dbReference type="CDD" id="cd00641">
    <property type="entry name" value="GTP_cyclohydro2"/>
    <property type="match status" value="1"/>
</dbReference>
<dbReference type="AlphaFoldDB" id="A0AAW0YYW9"/>
<sequence length="608" mass="65812">MPSLMPARSPHTSHNSAQQADLDLLALLTSDESTLGPLSGRRGSNGAGPVNAKKKVLPRRDSPMDALMISAVIAGSGPLTRHHFGHGMARPGAYTSCDQSRPASPSRDREDGPSAAQSPPKVIMKSTQAPRSERLRLEREARQAAAQQNTASGSALSTSPTDSISIPRRSLDKGPISPLSSSFGKDRPKRKMSMDPTPITQTLQMASPAQQTNFFHSNAASTTSTAMNGPTSASAQVRPKVRCMARTRVPTPHGEVFLHLYHNSHDMKEHLAIVIDPVQLDPQARAAAPKGRKEIRSKSLDEKWREGETEMERLVRGAYTGRLRPGAEGRIEEEAEGEDVDMTQNHEEVGIDAQEDVKALVRIHSECFTGETIGSMRCDCGEQLDEALRSIAEPQPLVHSKTVHLHTSVDSLAPSIPGLPTPVPSRPETPASPTHVPGRGVVIYMRQEGRGIGLLEKIRAYNLQDLGHDTVTANLMLGHGADERKYDVAAEILRDLGLADEGVRLLTNNPEKVEGLGREGVKISERVGMVPRDWIGGHTHGLGLGHSHGILHGGAAVSEEEKEYADWRMRRAGVGLIGAGKASGPELEKYLRTKVERMGHMIDIPDKL</sequence>
<feature type="compositionally biased region" description="Basic and acidic residues" evidence="9">
    <location>
        <begin position="291"/>
        <end position="303"/>
    </location>
</feature>
<comment type="catalytic activity">
    <reaction evidence="8">
        <text>GTP + 4 H2O = 2,5-diamino-6-hydroxy-4-(5-phosphoribosylamino)-pyrimidine + formate + 2 phosphate + 3 H(+)</text>
        <dbReference type="Rhea" id="RHEA:23704"/>
        <dbReference type="ChEBI" id="CHEBI:15377"/>
        <dbReference type="ChEBI" id="CHEBI:15378"/>
        <dbReference type="ChEBI" id="CHEBI:15740"/>
        <dbReference type="ChEBI" id="CHEBI:37565"/>
        <dbReference type="ChEBI" id="CHEBI:43474"/>
        <dbReference type="ChEBI" id="CHEBI:58614"/>
        <dbReference type="EC" id="3.5.4.25"/>
    </reaction>
</comment>
<feature type="region of interest" description="Disordered" evidence="9">
    <location>
        <begin position="83"/>
        <end position="193"/>
    </location>
</feature>
<feature type="domain" description="GTP cyclohydrolase II" evidence="10">
    <location>
        <begin position="353"/>
        <end position="393"/>
    </location>
</feature>
<feature type="region of interest" description="Disordered" evidence="9">
    <location>
        <begin position="1"/>
        <end position="59"/>
    </location>
</feature>
<dbReference type="EMBL" id="JBCAWK010000004">
    <property type="protein sequence ID" value="KAK8861451.1"/>
    <property type="molecule type" value="Genomic_DNA"/>
</dbReference>
<dbReference type="EC" id="3.5.4.25" evidence="3"/>
<dbReference type="GO" id="GO:0009231">
    <property type="term" value="P:riboflavin biosynthetic process"/>
    <property type="evidence" value="ECO:0007669"/>
    <property type="project" value="UniProtKB-KW"/>
</dbReference>
<evidence type="ECO:0000313" key="12">
    <source>
        <dbReference type="Proteomes" id="UP001388673"/>
    </source>
</evidence>
<feature type="domain" description="GTP cyclohydrolase II" evidence="10">
    <location>
        <begin position="438"/>
        <end position="527"/>
    </location>
</feature>
<gene>
    <name evidence="11" type="ORF">IAR55_002270</name>
</gene>
<evidence type="ECO:0000256" key="4">
    <source>
        <dbReference type="ARBA" id="ARBA00022619"/>
    </source>
</evidence>
<evidence type="ECO:0000256" key="1">
    <source>
        <dbReference type="ARBA" id="ARBA00005104"/>
    </source>
</evidence>
<dbReference type="PANTHER" id="PTHR21327:SF29">
    <property type="entry name" value="GTP CYCLOHYDROLASE-2"/>
    <property type="match status" value="1"/>
</dbReference>
<feature type="compositionally biased region" description="Polar residues" evidence="9">
    <location>
        <begin position="149"/>
        <end position="164"/>
    </location>
</feature>
<evidence type="ECO:0000256" key="8">
    <source>
        <dbReference type="ARBA" id="ARBA00049295"/>
    </source>
</evidence>
<keyword evidence="4" id="KW-0686">Riboflavin biosynthesis</keyword>
<comment type="similarity">
    <text evidence="2">Belongs to the GTP cyclohydrolase II family.</text>
</comment>
<dbReference type="Proteomes" id="UP001388673">
    <property type="component" value="Unassembled WGS sequence"/>
</dbReference>
<evidence type="ECO:0000313" key="11">
    <source>
        <dbReference type="EMBL" id="KAK8861451.1"/>
    </source>
</evidence>
<comment type="caution">
    <text evidence="11">The sequence shown here is derived from an EMBL/GenBank/DDBJ whole genome shotgun (WGS) entry which is preliminary data.</text>
</comment>
<dbReference type="InterPro" id="IPR032677">
    <property type="entry name" value="GTP_cyclohydro_II"/>
</dbReference>
<evidence type="ECO:0000256" key="9">
    <source>
        <dbReference type="SAM" id="MobiDB-lite"/>
    </source>
</evidence>
<dbReference type="RefSeq" id="XP_066804076.1">
    <property type="nucleotide sequence ID" value="XM_066945387.1"/>
</dbReference>
<protein>
    <recommendedName>
        <fullName evidence="3">GTP cyclohydrolase II</fullName>
        <ecNumber evidence="3">3.5.4.25</ecNumber>
    </recommendedName>
</protein>
<evidence type="ECO:0000256" key="7">
    <source>
        <dbReference type="ARBA" id="ARBA00023134"/>
    </source>
</evidence>
<dbReference type="GO" id="GO:0003935">
    <property type="term" value="F:GTP cyclohydrolase II activity"/>
    <property type="evidence" value="ECO:0007669"/>
    <property type="project" value="UniProtKB-EC"/>
</dbReference>
<keyword evidence="5" id="KW-0547">Nucleotide-binding</keyword>
<evidence type="ECO:0000256" key="3">
    <source>
        <dbReference type="ARBA" id="ARBA00012762"/>
    </source>
</evidence>
<evidence type="ECO:0000259" key="10">
    <source>
        <dbReference type="Pfam" id="PF00925"/>
    </source>
</evidence>
<organism evidence="11 12">
    <name type="scientific">Kwoniella newhampshirensis</name>
    <dbReference type="NCBI Taxonomy" id="1651941"/>
    <lineage>
        <taxon>Eukaryota</taxon>
        <taxon>Fungi</taxon>
        <taxon>Dikarya</taxon>
        <taxon>Basidiomycota</taxon>
        <taxon>Agaricomycotina</taxon>
        <taxon>Tremellomycetes</taxon>
        <taxon>Tremellales</taxon>
        <taxon>Cryptococcaceae</taxon>
        <taxon>Kwoniella</taxon>
    </lineage>
</organism>
<dbReference type="SUPFAM" id="SSF142695">
    <property type="entry name" value="RibA-like"/>
    <property type="match status" value="2"/>
</dbReference>
<reference evidence="11 12" key="1">
    <citation type="journal article" date="2024" name="bioRxiv">
        <title>Comparative genomics of Cryptococcus and Kwoniella reveals pathogenesis evolution and contrasting karyotype dynamics via intercentromeric recombination or chromosome fusion.</title>
        <authorList>
            <person name="Coelho M.A."/>
            <person name="David-Palma M."/>
            <person name="Shea T."/>
            <person name="Bowers K."/>
            <person name="McGinley-Smith S."/>
            <person name="Mohammad A.W."/>
            <person name="Gnirke A."/>
            <person name="Yurkov A.M."/>
            <person name="Nowrousian M."/>
            <person name="Sun S."/>
            <person name="Cuomo C.A."/>
            <person name="Heitman J."/>
        </authorList>
    </citation>
    <scope>NUCLEOTIDE SEQUENCE [LARGE SCALE GENOMIC DNA]</scope>
    <source>
        <strain evidence="11 12">CBS 13917</strain>
    </source>
</reference>
<keyword evidence="6" id="KW-0378">Hydrolase</keyword>
<evidence type="ECO:0000256" key="5">
    <source>
        <dbReference type="ARBA" id="ARBA00022741"/>
    </source>
</evidence>
<comment type="pathway">
    <text evidence="1">Cofactor biosynthesis; riboflavin biosynthesis.</text>
</comment>
<keyword evidence="12" id="KW-1185">Reference proteome</keyword>
<feature type="compositionally biased region" description="Basic and acidic residues" evidence="9">
    <location>
        <begin position="131"/>
        <end position="142"/>
    </location>
</feature>